<dbReference type="GO" id="GO:0015271">
    <property type="term" value="F:outward rectifier potassium channel activity"/>
    <property type="evidence" value="ECO:0007669"/>
    <property type="project" value="TreeGrafter"/>
</dbReference>
<dbReference type="SUPFAM" id="SSF81324">
    <property type="entry name" value="Voltage-gated potassium channels"/>
    <property type="match status" value="1"/>
</dbReference>
<feature type="chain" id="PRO_5029775974" description="Potassium channel domain-containing protein" evidence="9">
    <location>
        <begin position="20"/>
        <end position="487"/>
    </location>
</feature>
<dbReference type="SUPFAM" id="SSF53850">
    <property type="entry name" value="Periplasmic binding protein-like II"/>
    <property type="match status" value="1"/>
</dbReference>
<feature type="transmembrane region" description="Helical" evidence="8">
    <location>
        <begin position="195"/>
        <end position="218"/>
    </location>
</feature>
<dbReference type="GeneID" id="136798019"/>
<dbReference type="GO" id="GO:0005886">
    <property type="term" value="C:plasma membrane"/>
    <property type="evidence" value="ECO:0007669"/>
    <property type="project" value="TreeGrafter"/>
</dbReference>
<proteinExistence type="predicted"/>
<evidence type="ECO:0000256" key="6">
    <source>
        <dbReference type="ARBA" id="ARBA00023136"/>
    </source>
</evidence>
<dbReference type="AlphaFoldDB" id="A0A7M5V415"/>
<dbReference type="EnsemblMetazoa" id="CLYHEMT010923.1">
    <property type="protein sequence ID" value="CLYHEMP010923.1"/>
    <property type="gene ID" value="CLYHEMG010923"/>
</dbReference>
<evidence type="ECO:0000256" key="8">
    <source>
        <dbReference type="SAM" id="Phobius"/>
    </source>
</evidence>
<dbReference type="PANTHER" id="PTHR11003">
    <property type="entry name" value="POTASSIUM CHANNEL, SUBFAMILY K"/>
    <property type="match status" value="1"/>
</dbReference>
<keyword evidence="2" id="KW-0813">Transport</keyword>
<dbReference type="Proteomes" id="UP000594262">
    <property type="component" value="Unplaced"/>
</dbReference>
<feature type="transmembrane region" description="Helical" evidence="8">
    <location>
        <begin position="265"/>
        <end position="287"/>
    </location>
</feature>
<keyword evidence="4 8" id="KW-1133">Transmembrane helix</keyword>
<evidence type="ECO:0000256" key="7">
    <source>
        <dbReference type="ARBA" id="ARBA00023303"/>
    </source>
</evidence>
<evidence type="ECO:0000256" key="4">
    <source>
        <dbReference type="ARBA" id="ARBA00022989"/>
    </source>
</evidence>
<reference evidence="11" key="1">
    <citation type="submission" date="2021-01" db="UniProtKB">
        <authorList>
            <consortium name="EnsemblMetazoa"/>
        </authorList>
    </citation>
    <scope>IDENTIFICATION</scope>
</reference>
<evidence type="ECO:0000256" key="5">
    <source>
        <dbReference type="ARBA" id="ARBA00023065"/>
    </source>
</evidence>
<evidence type="ECO:0000313" key="11">
    <source>
        <dbReference type="EnsemblMetazoa" id="CLYHEMP010923.1"/>
    </source>
</evidence>
<keyword evidence="6 8" id="KW-0472">Membrane</keyword>
<dbReference type="InterPro" id="IPR003280">
    <property type="entry name" value="2pore_dom_K_chnl"/>
</dbReference>
<feature type="transmembrane region" description="Helical" evidence="8">
    <location>
        <begin position="433"/>
        <end position="456"/>
    </location>
</feature>
<dbReference type="OrthoDB" id="5975586at2759"/>
<dbReference type="GO" id="GO:0030322">
    <property type="term" value="P:stabilization of membrane potential"/>
    <property type="evidence" value="ECO:0007669"/>
    <property type="project" value="TreeGrafter"/>
</dbReference>
<evidence type="ECO:0000313" key="12">
    <source>
        <dbReference type="Proteomes" id="UP000594262"/>
    </source>
</evidence>
<dbReference type="GO" id="GO:0015276">
    <property type="term" value="F:ligand-gated monoatomic ion channel activity"/>
    <property type="evidence" value="ECO:0007669"/>
    <property type="project" value="InterPro"/>
</dbReference>
<keyword evidence="3 8" id="KW-0812">Transmembrane</keyword>
<keyword evidence="9" id="KW-0732">Signal</keyword>
<accession>A0A7M5V415</accession>
<evidence type="ECO:0000256" key="2">
    <source>
        <dbReference type="ARBA" id="ARBA00022448"/>
    </source>
</evidence>
<dbReference type="PANTHER" id="PTHR11003:SF291">
    <property type="entry name" value="IP11374P"/>
    <property type="match status" value="1"/>
</dbReference>
<dbReference type="Gene3D" id="1.10.287.70">
    <property type="match status" value="1"/>
</dbReference>
<feature type="signal peptide" evidence="9">
    <location>
        <begin position="1"/>
        <end position="19"/>
    </location>
</feature>
<protein>
    <recommendedName>
        <fullName evidence="10">Potassium channel domain-containing protein</fullName>
    </recommendedName>
</protein>
<feature type="domain" description="Potassium channel" evidence="10">
    <location>
        <begin position="205"/>
        <end position="287"/>
    </location>
</feature>
<dbReference type="GO" id="GO:0022841">
    <property type="term" value="F:potassium ion leak channel activity"/>
    <property type="evidence" value="ECO:0007669"/>
    <property type="project" value="TreeGrafter"/>
</dbReference>
<dbReference type="Pfam" id="PF07885">
    <property type="entry name" value="Ion_trans_2"/>
    <property type="match status" value="1"/>
</dbReference>
<evidence type="ECO:0000256" key="9">
    <source>
        <dbReference type="SAM" id="SignalP"/>
    </source>
</evidence>
<keyword evidence="5" id="KW-0406">Ion transport</keyword>
<evidence type="ECO:0000259" key="10">
    <source>
        <dbReference type="Pfam" id="PF07885"/>
    </source>
</evidence>
<keyword evidence="7" id="KW-0407">Ion channel</keyword>
<evidence type="ECO:0000256" key="1">
    <source>
        <dbReference type="ARBA" id="ARBA00004141"/>
    </source>
</evidence>
<organism evidence="11 12">
    <name type="scientific">Clytia hemisphaerica</name>
    <dbReference type="NCBI Taxonomy" id="252671"/>
    <lineage>
        <taxon>Eukaryota</taxon>
        <taxon>Metazoa</taxon>
        <taxon>Cnidaria</taxon>
        <taxon>Hydrozoa</taxon>
        <taxon>Hydroidolina</taxon>
        <taxon>Leptothecata</taxon>
        <taxon>Obeliida</taxon>
        <taxon>Clytiidae</taxon>
        <taxon>Clytia</taxon>
    </lineage>
</organism>
<evidence type="ECO:0000256" key="3">
    <source>
        <dbReference type="ARBA" id="ARBA00022692"/>
    </source>
</evidence>
<name>A0A7M5V415_9CNID</name>
<comment type="subcellular location">
    <subcellularLocation>
        <location evidence="1">Membrane</location>
        <topology evidence="1">Multi-pass membrane protein</topology>
    </subcellularLocation>
</comment>
<sequence>MILPHASIIFILSLMKLSGCDVTTSCQMRLLLGLPPCGPIKTPINTTYQFCNIPHPYLDDVKETMTCELLKKYNPTCNSNFSIAYSNAPPYIYKDANGNAHGMLINVLREILITRCCLSCNDLHILPEKEYTNKLINQFNKSTRDDIVAPIYSNSIATYRLPYTGLLKLTKISIIGEKSELSSENLMAHLIESVIFTWPLLLVALTLAICAGSVIWLLDTWVNKGQFPRRFPNGPFEGFWWAFVSMTTVGYGDRTPSSPAARIFAVLWILIGITIFNMYTAGLTSALSDQMMKKVTYDMHGKQIGVLTNVPNINQTIRTHYASPKGFDTLSKMKDALLNDNINGLAMESPMAKWFLSHYKEELNEKYDVLLTLEEEADSSIGISTFEERITKMVETFTSRTHAYQVTGLDDHLTIDSEDNYEETTPAFTPTHISFILTVVLALVISILVIILGHFINQYHQEKRKTLKAKECNLEMNGNNADDSISH</sequence>
<dbReference type="RefSeq" id="XP_066910715.1">
    <property type="nucleotide sequence ID" value="XM_067054614.1"/>
</dbReference>
<dbReference type="InterPro" id="IPR013099">
    <property type="entry name" value="K_chnl_dom"/>
</dbReference>
<keyword evidence="12" id="KW-1185">Reference proteome</keyword>